<organism evidence="11 12">
    <name type="scientific">Trichoplax adhaerens</name>
    <name type="common">Trichoplax reptans</name>
    <dbReference type="NCBI Taxonomy" id="10228"/>
    <lineage>
        <taxon>Eukaryota</taxon>
        <taxon>Metazoa</taxon>
        <taxon>Placozoa</taxon>
        <taxon>Uniplacotomia</taxon>
        <taxon>Trichoplacea</taxon>
        <taxon>Trichoplacidae</taxon>
        <taxon>Trichoplax</taxon>
    </lineage>
</organism>
<dbReference type="PhylomeDB" id="B3RTV8"/>
<keyword evidence="6 8" id="KW-0675">Receptor</keyword>
<feature type="transmembrane region" description="Helical" evidence="9">
    <location>
        <begin position="224"/>
        <end position="248"/>
    </location>
</feature>
<dbReference type="SUPFAM" id="SSF81321">
    <property type="entry name" value="Family A G protein-coupled receptor-like"/>
    <property type="match status" value="1"/>
</dbReference>
<dbReference type="GO" id="GO:0004930">
    <property type="term" value="F:G protein-coupled receptor activity"/>
    <property type="evidence" value="ECO:0000318"/>
    <property type="project" value="GO_Central"/>
</dbReference>
<dbReference type="Gene3D" id="1.20.1070.10">
    <property type="entry name" value="Rhodopsin 7-helix transmembrane proteins"/>
    <property type="match status" value="1"/>
</dbReference>
<dbReference type="InParanoid" id="B3RTV8"/>
<dbReference type="InterPro" id="IPR000276">
    <property type="entry name" value="GPCR_Rhodpsn"/>
</dbReference>
<feature type="transmembrane region" description="Helical" evidence="9">
    <location>
        <begin position="86"/>
        <end position="106"/>
    </location>
</feature>
<dbReference type="GO" id="GO:0032870">
    <property type="term" value="P:cellular response to hormone stimulus"/>
    <property type="evidence" value="ECO:0000318"/>
    <property type="project" value="GO_Central"/>
</dbReference>
<keyword evidence="12" id="KW-1185">Reference proteome</keyword>
<gene>
    <name evidence="11" type="ORF">TRIADDRAFT_24452</name>
</gene>
<evidence type="ECO:0000313" key="11">
    <source>
        <dbReference type="EMBL" id="EDV26205.1"/>
    </source>
</evidence>
<dbReference type="GeneID" id="6752938"/>
<name>B3RTV8_TRIAD</name>
<evidence type="ECO:0000256" key="3">
    <source>
        <dbReference type="ARBA" id="ARBA00022989"/>
    </source>
</evidence>
<keyword evidence="2 8" id="KW-0812">Transmembrane</keyword>
<dbReference type="PANTHER" id="PTHR24238:SF57">
    <property type="entry name" value="G-PROTEIN COUPLED RECEPTOR 83"/>
    <property type="match status" value="1"/>
</dbReference>
<dbReference type="eggNOG" id="KOG3656">
    <property type="taxonomic scope" value="Eukaryota"/>
</dbReference>
<evidence type="ECO:0000256" key="9">
    <source>
        <dbReference type="SAM" id="Phobius"/>
    </source>
</evidence>
<feature type="domain" description="G-protein coupled receptors family 1 profile" evidence="10">
    <location>
        <begin position="1"/>
        <end position="245"/>
    </location>
</feature>
<dbReference type="HOGENOM" id="CLU_009579_11_5_1"/>
<dbReference type="RefSeq" id="XP_002112238.1">
    <property type="nucleotide sequence ID" value="XM_002112202.1"/>
</dbReference>
<dbReference type="PROSITE" id="PS50262">
    <property type="entry name" value="G_PROTEIN_RECEP_F1_2"/>
    <property type="match status" value="1"/>
</dbReference>
<evidence type="ECO:0000256" key="2">
    <source>
        <dbReference type="ARBA" id="ARBA00022692"/>
    </source>
</evidence>
<dbReference type="Proteomes" id="UP000009022">
    <property type="component" value="Unassembled WGS sequence"/>
</dbReference>
<dbReference type="CDD" id="cd00637">
    <property type="entry name" value="7tm_classA_rhodopsin-like"/>
    <property type="match status" value="1"/>
</dbReference>
<feature type="transmembrane region" description="Helical" evidence="9">
    <location>
        <begin position="188"/>
        <end position="212"/>
    </location>
</feature>
<evidence type="ECO:0000256" key="6">
    <source>
        <dbReference type="ARBA" id="ARBA00023170"/>
    </source>
</evidence>
<dbReference type="PANTHER" id="PTHR24238">
    <property type="entry name" value="G-PROTEIN COUPLED RECEPTOR"/>
    <property type="match status" value="1"/>
</dbReference>
<dbReference type="GO" id="GO:0007186">
    <property type="term" value="P:G protein-coupled receptor signaling pathway"/>
    <property type="evidence" value="ECO:0000318"/>
    <property type="project" value="GO_Central"/>
</dbReference>
<evidence type="ECO:0000256" key="7">
    <source>
        <dbReference type="ARBA" id="ARBA00023224"/>
    </source>
</evidence>
<proteinExistence type="inferred from homology"/>
<dbReference type="STRING" id="10228.B3RTV8"/>
<evidence type="ECO:0000313" key="12">
    <source>
        <dbReference type="Proteomes" id="UP000009022"/>
    </source>
</evidence>
<feature type="transmembrane region" description="Helical" evidence="9">
    <location>
        <begin position="49"/>
        <end position="66"/>
    </location>
</feature>
<evidence type="ECO:0000259" key="10">
    <source>
        <dbReference type="PROSITE" id="PS50262"/>
    </source>
</evidence>
<dbReference type="OrthoDB" id="5964776at2759"/>
<keyword evidence="5 9" id="KW-0472">Membrane</keyword>
<comment type="subcellular location">
    <subcellularLocation>
        <location evidence="1">Membrane</location>
        <topology evidence="1">Multi-pass membrane protein</topology>
    </subcellularLocation>
</comment>
<keyword evidence="4 8" id="KW-0297">G-protein coupled receptor</keyword>
<dbReference type="AlphaFoldDB" id="B3RTV8"/>
<evidence type="ECO:0000256" key="8">
    <source>
        <dbReference type="RuleBase" id="RU000688"/>
    </source>
</evidence>
<dbReference type="CTD" id="6752938"/>
<feature type="transmembrane region" description="Helical" evidence="9">
    <location>
        <begin position="132"/>
        <end position="154"/>
    </location>
</feature>
<feature type="transmembrane region" description="Helical" evidence="9">
    <location>
        <begin position="7"/>
        <end position="29"/>
    </location>
</feature>
<accession>B3RTV8</accession>
<dbReference type="EMBL" id="DS985244">
    <property type="protein sequence ID" value="EDV26205.1"/>
    <property type="molecule type" value="Genomic_DNA"/>
</dbReference>
<evidence type="ECO:0000256" key="5">
    <source>
        <dbReference type="ARBA" id="ARBA00023136"/>
    </source>
</evidence>
<dbReference type="PROSITE" id="PS00237">
    <property type="entry name" value="G_PROTEIN_RECEP_F1_1"/>
    <property type="match status" value="1"/>
</dbReference>
<keyword evidence="7 8" id="KW-0807">Transducer</keyword>
<evidence type="ECO:0000256" key="4">
    <source>
        <dbReference type="ARBA" id="ARBA00023040"/>
    </source>
</evidence>
<keyword evidence="3 9" id="KW-1133">Transmembrane helix</keyword>
<dbReference type="GO" id="GO:0005886">
    <property type="term" value="C:plasma membrane"/>
    <property type="evidence" value="ECO:0000318"/>
    <property type="project" value="GO_Central"/>
</dbReference>
<dbReference type="Pfam" id="PF00001">
    <property type="entry name" value="7tm_1"/>
    <property type="match status" value="1"/>
</dbReference>
<evidence type="ECO:0000256" key="1">
    <source>
        <dbReference type="ARBA" id="ARBA00004141"/>
    </source>
</evidence>
<reference evidence="11 12" key="1">
    <citation type="journal article" date="2008" name="Nature">
        <title>The Trichoplax genome and the nature of placozoans.</title>
        <authorList>
            <person name="Srivastava M."/>
            <person name="Begovic E."/>
            <person name="Chapman J."/>
            <person name="Putnam N.H."/>
            <person name="Hellsten U."/>
            <person name="Kawashima T."/>
            <person name="Kuo A."/>
            <person name="Mitros T."/>
            <person name="Salamov A."/>
            <person name="Carpenter M.L."/>
            <person name="Signorovitch A.Y."/>
            <person name="Moreno M.A."/>
            <person name="Kamm K."/>
            <person name="Grimwood J."/>
            <person name="Schmutz J."/>
            <person name="Shapiro H."/>
            <person name="Grigoriev I.V."/>
            <person name="Buss L.W."/>
            <person name="Schierwater B."/>
            <person name="Dellaporta S.L."/>
            <person name="Rokhsar D.S."/>
        </authorList>
    </citation>
    <scope>NUCLEOTIDE SEQUENCE [LARGE SCALE GENOMIC DNA]</scope>
    <source>
        <strain evidence="11 12">Grell-BS-1999</strain>
    </source>
</reference>
<dbReference type="PRINTS" id="PR00237">
    <property type="entry name" value="GPCRRHODOPSN"/>
</dbReference>
<dbReference type="InterPro" id="IPR017452">
    <property type="entry name" value="GPCR_Rhodpsn_7TM"/>
</dbReference>
<comment type="similarity">
    <text evidence="8">Belongs to the G-protein coupled receptor 1 family.</text>
</comment>
<sequence length="272" mass="31053">MSSLTYTLIASLSIYDIFVVILTLPFTIAEDLLCYFPFGRVLCHLFKPLPAFFATGSVFTMTAIGIDRYRAVACSLEYRGNQKRKALMLVGIFILGFICSLTSFILTRYDDETSPEQPICYMNFITLTGSEIYVPSTFVFLFILPLMITITIYLRVIAYLRWLGESKNNLLKKNRVFYNAAARSSIKMMLVITMLFVACWLPLYCCFFIIAFRVLPFATTPHFYVMYAICHLLSYVNAVANPIIYAGFNKKFRSAFKSTGYAGEAQTRYTVN</sequence>
<dbReference type="KEGG" id="tad:TRIADDRAFT_24452"/>
<protein>
    <recommendedName>
        <fullName evidence="10">G-protein coupled receptors family 1 profile domain-containing protein</fullName>
    </recommendedName>
</protein>